<keyword evidence="2" id="KW-1133">Transmembrane helix</keyword>
<accession>A0A811G8A9</accession>
<feature type="transmembrane region" description="Helical" evidence="2">
    <location>
        <begin position="15"/>
        <end position="36"/>
    </location>
</feature>
<evidence type="ECO:0008006" key="5">
    <source>
        <dbReference type="Google" id="ProtNLM"/>
    </source>
</evidence>
<gene>
    <name evidence="3" type="ORF">SFB21_0672</name>
</gene>
<dbReference type="Proteomes" id="UP000489961">
    <property type="component" value="Unassembled WGS sequence"/>
</dbReference>
<sequence>MSQDSNPSPSSKAGWKAVVLAIFIGLVFLGFFYMAVTNEPDYMPSQKHKQSHSAHQATAPVASEPTATEMNMTEEEHAHMADHEASAAHAH</sequence>
<comment type="caution">
    <text evidence="3">The sequence shown here is derived from an EMBL/GenBank/DDBJ whole genome shotgun (WGS) entry which is preliminary data.</text>
</comment>
<proteinExistence type="predicted"/>
<feature type="region of interest" description="Disordered" evidence="1">
    <location>
        <begin position="43"/>
        <end position="67"/>
    </location>
</feature>
<keyword evidence="2" id="KW-0472">Membrane</keyword>
<organism evidence="3 4">
    <name type="scientific">Acinetobacter bouvetii</name>
    <dbReference type="NCBI Taxonomy" id="202951"/>
    <lineage>
        <taxon>Bacteria</taxon>
        <taxon>Pseudomonadati</taxon>
        <taxon>Pseudomonadota</taxon>
        <taxon>Gammaproteobacteria</taxon>
        <taxon>Moraxellales</taxon>
        <taxon>Moraxellaceae</taxon>
        <taxon>Acinetobacter</taxon>
    </lineage>
</organism>
<name>A0A811G8A9_9GAMM</name>
<evidence type="ECO:0000256" key="1">
    <source>
        <dbReference type="SAM" id="MobiDB-lite"/>
    </source>
</evidence>
<keyword evidence="2" id="KW-0812">Transmembrane</keyword>
<protein>
    <recommendedName>
        <fullName evidence="5">DUF4199 domain-containing protein</fullName>
    </recommendedName>
</protein>
<evidence type="ECO:0000256" key="2">
    <source>
        <dbReference type="SAM" id="Phobius"/>
    </source>
</evidence>
<dbReference type="AlphaFoldDB" id="A0A811G8A9"/>
<dbReference type="EMBL" id="CADDTS010000012">
    <property type="protein sequence ID" value="CAB1209922.1"/>
    <property type="molecule type" value="Genomic_DNA"/>
</dbReference>
<dbReference type="RefSeq" id="WP_174558635.1">
    <property type="nucleotide sequence ID" value="NZ_CADDTS010000012.1"/>
</dbReference>
<reference evidence="3 4" key="1">
    <citation type="submission" date="2020-02" db="EMBL/GenBank/DDBJ databases">
        <authorList>
            <person name="Chaudhuri R."/>
        </authorList>
    </citation>
    <scope>NUCLEOTIDE SEQUENCE [LARGE SCALE GENOMIC DNA]</scope>
    <source>
        <strain evidence="3">SFB21</strain>
    </source>
</reference>
<evidence type="ECO:0000313" key="4">
    <source>
        <dbReference type="Proteomes" id="UP000489961"/>
    </source>
</evidence>
<evidence type="ECO:0000313" key="3">
    <source>
        <dbReference type="EMBL" id="CAB1209922.1"/>
    </source>
</evidence>